<evidence type="ECO:0000313" key="2">
    <source>
        <dbReference type="Proteomes" id="UP001178461"/>
    </source>
</evidence>
<protein>
    <submittedName>
        <fullName evidence="1">Uncharacterized protein</fullName>
    </submittedName>
</protein>
<reference evidence="1" key="1">
    <citation type="submission" date="2022-12" db="EMBL/GenBank/DDBJ databases">
        <authorList>
            <person name="Alioto T."/>
            <person name="Alioto T."/>
            <person name="Gomez Garrido J."/>
        </authorList>
    </citation>
    <scope>NUCLEOTIDE SEQUENCE</scope>
</reference>
<accession>A0AA35JYI0</accession>
<sequence length="129" mass="14093">MTGIAKEEHFVLPSGGCSGITEQAGCRNRSTASAWRSCKNLRCSTRKRDVRCGRSRTPTNGNSTRRGRLLPAPWPLFRCPHVQQPLSSGFTVAESFPFYSPLVSTILKSAPPPPILTTLGGFLFSCHVM</sequence>
<dbReference type="AlphaFoldDB" id="A0AA35JYI0"/>
<dbReference type="Proteomes" id="UP001178461">
    <property type="component" value="Chromosome 2"/>
</dbReference>
<dbReference type="EMBL" id="OX395127">
    <property type="protein sequence ID" value="CAI5767043.1"/>
    <property type="molecule type" value="Genomic_DNA"/>
</dbReference>
<name>A0AA35JYI0_9SAUR</name>
<evidence type="ECO:0000313" key="1">
    <source>
        <dbReference type="EMBL" id="CAI5767043.1"/>
    </source>
</evidence>
<gene>
    <name evidence="1" type="ORF">PODLI_1B039252</name>
</gene>
<proteinExistence type="predicted"/>
<keyword evidence="2" id="KW-1185">Reference proteome</keyword>
<organism evidence="1 2">
    <name type="scientific">Podarcis lilfordi</name>
    <name type="common">Lilford's wall lizard</name>
    <dbReference type="NCBI Taxonomy" id="74358"/>
    <lineage>
        <taxon>Eukaryota</taxon>
        <taxon>Metazoa</taxon>
        <taxon>Chordata</taxon>
        <taxon>Craniata</taxon>
        <taxon>Vertebrata</taxon>
        <taxon>Euteleostomi</taxon>
        <taxon>Lepidosauria</taxon>
        <taxon>Squamata</taxon>
        <taxon>Bifurcata</taxon>
        <taxon>Unidentata</taxon>
        <taxon>Episquamata</taxon>
        <taxon>Laterata</taxon>
        <taxon>Lacertibaenia</taxon>
        <taxon>Lacertidae</taxon>
        <taxon>Podarcis</taxon>
    </lineage>
</organism>